<dbReference type="Proteomes" id="UP001501570">
    <property type="component" value="Unassembled WGS sequence"/>
</dbReference>
<dbReference type="Pfam" id="PF13692">
    <property type="entry name" value="Glyco_trans_1_4"/>
    <property type="match status" value="1"/>
</dbReference>
<reference evidence="2" key="1">
    <citation type="journal article" date="2019" name="Int. J. Syst. Evol. Microbiol.">
        <title>The Global Catalogue of Microorganisms (GCM) 10K type strain sequencing project: providing services to taxonomists for standard genome sequencing and annotation.</title>
        <authorList>
            <consortium name="The Broad Institute Genomics Platform"/>
            <consortium name="The Broad Institute Genome Sequencing Center for Infectious Disease"/>
            <person name="Wu L."/>
            <person name="Ma J."/>
        </authorList>
    </citation>
    <scope>NUCLEOTIDE SEQUENCE [LARGE SCALE GENOMIC DNA]</scope>
    <source>
        <strain evidence="2">JCM 18304</strain>
    </source>
</reference>
<keyword evidence="2" id="KW-1185">Reference proteome</keyword>
<comment type="caution">
    <text evidence="1">The sequence shown here is derived from an EMBL/GenBank/DDBJ whole genome shotgun (WGS) entry which is preliminary data.</text>
</comment>
<name>A0ABP9RQX2_9ACTN</name>
<proteinExistence type="predicted"/>
<dbReference type="RefSeq" id="WP_345629671.1">
    <property type="nucleotide sequence ID" value="NZ_BAABJQ010000007.1"/>
</dbReference>
<dbReference type="Gene3D" id="3.40.50.2000">
    <property type="entry name" value="Glycogen Phosphorylase B"/>
    <property type="match status" value="1"/>
</dbReference>
<evidence type="ECO:0000313" key="2">
    <source>
        <dbReference type="Proteomes" id="UP001501570"/>
    </source>
</evidence>
<accession>A0ABP9RQX2</accession>
<sequence>MELTVVSTYFPLPADRGDPVRVLMMLRALSRVRGYTLSVVRRPETTGEQVARLRELLPGVEVRDFPATPYRLGRLGPAGRYPEALAAGLPPWVRTRYSAALHADLRTRTGAGLAIGEAAGAYFPGTGLRWHWDKANVLSASARQDAREAPGFVDRLRARYLTRVSGGFESRALSRAATVSVTSTEESARLARYHGRAADVTLPSCVEIPAGHLPRPRERTLVWLGSFAYRPNVLGLLRFLDEGWAALHRVGYTMTLVGSGPSAGLRHAVAAHPGVELAGYVEDLAPVLAPARAAMVPLWSGAGVKLKTLTLLAHAVPVFATPAGAEGIPPSLAVRVADSPAALAGQLLSCTAEDLDRMAHEAPRLIEREFSERRFAQRLVDALERVGVLDPTGPVPREGS</sequence>
<dbReference type="SUPFAM" id="SSF53756">
    <property type="entry name" value="UDP-Glycosyltransferase/glycogen phosphorylase"/>
    <property type="match status" value="1"/>
</dbReference>
<evidence type="ECO:0000313" key="1">
    <source>
        <dbReference type="EMBL" id="GAA5185120.1"/>
    </source>
</evidence>
<dbReference type="EMBL" id="BAABJQ010000007">
    <property type="protein sequence ID" value="GAA5185120.1"/>
    <property type="molecule type" value="Genomic_DNA"/>
</dbReference>
<protein>
    <submittedName>
        <fullName evidence="1">Glycosyltransferase</fullName>
    </submittedName>
</protein>
<organism evidence="1 2">
    <name type="scientific">Rugosimonospora acidiphila</name>
    <dbReference type="NCBI Taxonomy" id="556531"/>
    <lineage>
        <taxon>Bacteria</taxon>
        <taxon>Bacillati</taxon>
        <taxon>Actinomycetota</taxon>
        <taxon>Actinomycetes</taxon>
        <taxon>Micromonosporales</taxon>
        <taxon>Micromonosporaceae</taxon>
        <taxon>Rugosimonospora</taxon>
    </lineage>
</organism>
<gene>
    <name evidence="1" type="ORF">GCM10023322_28150</name>
</gene>